<dbReference type="AlphaFoldDB" id="A0AAN7SU77"/>
<dbReference type="SMART" id="SM00225">
    <property type="entry name" value="BTB"/>
    <property type="match status" value="1"/>
</dbReference>
<evidence type="ECO:0000313" key="4">
    <source>
        <dbReference type="Proteomes" id="UP001309876"/>
    </source>
</evidence>
<name>A0AAN7SU77_9EURO</name>
<dbReference type="CDD" id="cd18186">
    <property type="entry name" value="BTB_POZ_ZBTB_KLHL-like"/>
    <property type="match status" value="1"/>
</dbReference>
<feature type="domain" description="BTB" evidence="2">
    <location>
        <begin position="39"/>
        <end position="101"/>
    </location>
</feature>
<dbReference type="PANTHER" id="PTHR47843:SF2">
    <property type="entry name" value="BTB DOMAIN-CONTAINING PROTEIN"/>
    <property type="match status" value="1"/>
</dbReference>
<gene>
    <name evidence="3" type="ORF">LTR05_007779</name>
</gene>
<protein>
    <recommendedName>
        <fullName evidence="2">BTB domain-containing protein</fullName>
    </recommendedName>
</protein>
<keyword evidence="4" id="KW-1185">Reference proteome</keyword>
<feature type="compositionally biased region" description="Polar residues" evidence="1">
    <location>
        <begin position="11"/>
        <end position="23"/>
    </location>
</feature>
<dbReference type="InterPro" id="IPR000210">
    <property type="entry name" value="BTB/POZ_dom"/>
</dbReference>
<sequence length="239" mass="27643">MSSLGRALVGGSNNNTSTKQATLPGSVLSPSQYVQSGIVNVFVGRKRKEFAIYRDLLSVKSPFFAAKLKKDWNNDKNEICLENEDPDAFSALVDWMFSGKLPDFYSERTTTSIASVTAFYKLADFLLMPTAKNDLIDHVVNHHRAMNRHYTFHHLSYVWGIHAVETPFLKMVLHSIIKNLVVRTDDVYQLEYLREYPDLMLLVIRYHIEYNKRPWARIWENPRCDYHDHSDGSKCVPKL</sequence>
<organism evidence="3 4">
    <name type="scientific">Lithohypha guttulata</name>
    <dbReference type="NCBI Taxonomy" id="1690604"/>
    <lineage>
        <taxon>Eukaryota</taxon>
        <taxon>Fungi</taxon>
        <taxon>Dikarya</taxon>
        <taxon>Ascomycota</taxon>
        <taxon>Pezizomycotina</taxon>
        <taxon>Eurotiomycetes</taxon>
        <taxon>Chaetothyriomycetidae</taxon>
        <taxon>Chaetothyriales</taxon>
        <taxon>Trichomeriaceae</taxon>
        <taxon>Lithohypha</taxon>
    </lineage>
</organism>
<evidence type="ECO:0000313" key="3">
    <source>
        <dbReference type="EMBL" id="KAK5081646.1"/>
    </source>
</evidence>
<dbReference type="Gene3D" id="3.30.710.10">
    <property type="entry name" value="Potassium Channel Kv1.1, Chain A"/>
    <property type="match status" value="1"/>
</dbReference>
<dbReference type="PROSITE" id="PS50097">
    <property type="entry name" value="BTB"/>
    <property type="match status" value="1"/>
</dbReference>
<reference evidence="3 4" key="1">
    <citation type="submission" date="2023-08" db="EMBL/GenBank/DDBJ databases">
        <title>Black Yeasts Isolated from many extreme environments.</title>
        <authorList>
            <person name="Coleine C."/>
            <person name="Stajich J.E."/>
            <person name="Selbmann L."/>
        </authorList>
    </citation>
    <scope>NUCLEOTIDE SEQUENCE [LARGE SCALE GENOMIC DNA]</scope>
    <source>
        <strain evidence="3 4">CCFEE 5910</strain>
    </source>
</reference>
<proteinExistence type="predicted"/>
<dbReference type="SUPFAM" id="SSF54695">
    <property type="entry name" value="POZ domain"/>
    <property type="match status" value="1"/>
</dbReference>
<comment type="caution">
    <text evidence="3">The sequence shown here is derived from an EMBL/GenBank/DDBJ whole genome shotgun (WGS) entry which is preliminary data.</text>
</comment>
<dbReference type="InterPro" id="IPR011333">
    <property type="entry name" value="SKP1/BTB/POZ_sf"/>
</dbReference>
<feature type="region of interest" description="Disordered" evidence="1">
    <location>
        <begin position="1"/>
        <end position="23"/>
    </location>
</feature>
<evidence type="ECO:0000259" key="2">
    <source>
        <dbReference type="PROSITE" id="PS50097"/>
    </source>
</evidence>
<dbReference type="PANTHER" id="PTHR47843">
    <property type="entry name" value="BTB DOMAIN-CONTAINING PROTEIN-RELATED"/>
    <property type="match status" value="1"/>
</dbReference>
<accession>A0AAN7SU77</accession>
<dbReference type="Proteomes" id="UP001309876">
    <property type="component" value="Unassembled WGS sequence"/>
</dbReference>
<dbReference type="Pfam" id="PF00651">
    <property type="entry name" value="BTB"/>
    <property type="match status" value="1"/>
</dbReference>
<evidence type="ECO:0000256" key="1">
    <source>
        <dbReference type="SAM" id="MobiDB-lite"/>
    </source>
</evidence>
<dbReference type="EMBL" id="JAVRRJ010000009">
    <property type="protein sequence ID" value="KAK5081646.1"/>
    <property type="molecule type" value="Genomic_DNA"/>
</dbReference>